<accession>A0A7J0G363</accession>
<dbReference type="AlphaFoldDB" id="A0A7J0G363"/>
<evidence type="ECO:0000313" key="1">
    <source>
        <dbReference type="EMBL" id="GFZ05220.1"/>
    </source>
</evidence>
<name>A0A7J0G363_9ERIC</name>
<comment type="caution">
    <text evidence="1">The sequence shown here is derived from an EMBL/GenBank/DDBJ whole genome shotgun (WGS) entry which is preliminary data.</text>
</comment>
<evidence type="ECO:0000313" key="2">
    <source>
        <dbReference type="Proteomes" id="UP000585474"/>
    </source>
</evidence>
<dbReference type="Proteomes" id="UP000585474">
    <property type="component" value="Unassembled WGS sequence"/>
</dbReference>
<proteinExistence type="predicted"/>
<gene>
    <name evidence="1" type="ORF">Acr_17g0007920</name>
</gene>
<organism evidence="1 2">
    <name type="scientific">Actinidia rufa</name>
    <dbReference type="NCBI Taxonomy" id="165716"/>
    <lineage>
        <taxon>Eukaryota</taxon>
        <taxon>Viridiplantae</taxon>
        <taxon>Streptophyta</taxon>
        <taxon>Embryophyta</taxon>
        <taxon>Tracheophyta</taxon>
        <taxon>Spermatophyta</taxon>
        <taxon>Magnoliopsida</taxon>
        <taxon>eudicotyledons</taxon>
        <taxon>Gunneridae</taxon>
        <taxon>Pentapetalae</taxon>
        <taxon>asterids</taxon>
        <taxon>Ericales</taxon>
        <taxon>Actinidiaceae</taxon>
        <taxon>Actinidia</taxon>
    </lineage>
</organism>
<keyword evidence="2" id="KW-1185">Reference proteome</keyword>
<dbReference type="EMBL" id="BJWL01000017">
    <property type="protein sequence ID" value="GFZ05220.1"/>
    <property type="molecule type" value="Genomic_DNA"/>
</dbReference>
<reference evidence="1 2" key="1">
    <citation type="submission" date="2019-07" db="EMBL/GenBank/DDBJ databases">
        <title>De Novo Assembly of kiwifruit Actinidia rufa.</title>
        <authorList>
            <person name="Sugita-Konishi S."/>
            <person name="Sato K."/>
            <person name="Mori E."/>
            <person name="Abe Y."/>
            <person name="Kisaki G."/>
            <person name="Hamano K."/>
            <person name="Suezawa K."/>
            <person name="Otani M."/>
            <person name="Fukuda T."/>
            <person name="Manabe T."/>
            <person name="Gomi K."/>
            <person name="Tabuchi M."/>
            <person name="Akimitsu K."/>
            <person name="Kataoka I."/>
        </authorList>
    </citation>
    <scope>NUCLEOTIDE SEQUENCE [LARGE SCALE GENOMIC DNA]</scope>
    <source>
        <strain evidence="2">cv. Fuchu</strain>
    </source>
</reference>
<protein>
    <submittedName>
        <fullName evidence="1">Uncharacterized protein</fullName>
    </submittedName>
</protein>
<sequence>MRMDMLMKCWRKLKKMVTCPDRDWSSDHQHEASSILRSRAVHCDELYISSGGTKSERGDIGVDDSFIAAHIAAQNHFSLRPTIYL</sequence>
<dbReference type="OrthoDB" id="1473624at2759"/>